<dbReference type="AlphaFoldDB" id="A0A6L2MV27"/>
<organism evidence="1">
    <name type="scientific">Tanacetum cinerariifolium</name>
    <name type="common">Dalmatian daisy</name>
    <name type="synonym">Chrysanthemum cinerariifolium</name>
    <dbReference type="NCBI Taxonomy" id="118510"/>
    <lineage>
        <taxon>Eukaryota</taxon>
        <taxon>Viridiplantae</taxon>
        <taxon>Streptophyta</taxon>
        <taxon>Embryophyta</taxon>
        <taxon>Tracheophyta</taxon>
        <taxon>Spermatophyta</taxon>
        <taxon>Magnoliopsida</taxon>
        <taxon>eudicotyledons</taxon>
        <taxon>Gunneridae</taxon>
        <taxon>Pentapetalae</taxon>
        <taxon>asterids</taxon>
        <taxon>campanulids</taxon>
        <taxon>Asterales</taxon>
        <taxon>Asteraceae</taxon>
        <taxon>Asteroideae</taxon>
        <taxon>Anthemideae</taxon>
        <taxon>Anthemidinae</taxon>
        <taxon>Tanacetum</taxon>
    </lineage>
</organism>
<evidence type="ECO:0000313" key="1">
    <source>
        <dbReference type="EMBL" id="GEU77259.1"/>
    </source>
</evidence>
<proteinExistence type="predicted"/>
<dbReference type="EMBL" id="BKCJ010007437">
    <property type="protein sequence ID" value="GEU77259.1"/>
    <property type="molecule type" value="Genomic_DNA"/>
</dbReference>
<sequence length="391" mass="41775">MKYKIPRDLHPRLASKEFMMSELPDDAIGICLGVLVLSRLSRVWKIRICDPVLRGADGNVMGIHDFLCLPERIGAEVQEEPHHDIRPTLQRLPFYCTSLATVDAVIPDPTLKDLAVGTPSAKILAKAEASQKQKASTFGATSSHIAKGTRSAMAQSFSSTIRPSPFIDEFDNESDKDDDACVEIPLVTPICSATVIPSLGNQGGSSAASVTKGPSTRGMCFWSLTCLCSFLLSLAASVGFERRLAEVSLLVAQTDYSFLNKISKHTTEPLSVILQLELDKLARPTNELPTNVVPAPSTIASEQNEEWMNAMVDGPDPEITDSATNAKPGSVFMRGTSCALDDIVRVTEVGSERASSDPSDVVVALSAGKKGDGSLPSSAIDEEVAANPFGV</sequence>
<name>A0A6L2MV27_TANCI</name>
<gene>
    <name evidence="1" type="ORF">Tci_049237</name>
</gene>
<accession>A0A6L2MV27</accession>
<comment type="caution">
    <text evidence="1">The sequence shown here is derived from an EMBL/GenBank/DDBJ whole genome shotgun (WGS) entry which is preliminary data.</text>
</comment>
<protein>
    <submittedName>
        <fullName evidence="1">Uncharacterized protein</fullName>
    </submittedName>
</protein>
<reference evidence="1" key="1">
    <citation type="journal article" date="2019" name="Sci. Rep.">
        <title>Draft genome of Tanacetum cinerariifolium, the natural source of mosquito coil.</title>
        <authorList>
            <person name="Yamashiro T."/>
            <person name="Shiraishi A."/>
            <person name="Satake H."/>
            <person name="Nakayama K."/>
        </authorList>
    </citation>
    <scope>NUCLEOTIDE SEQUENCE</scope>
</reference>